<sequence length="60" mass="6976">MGREGRGEGTNCILLKRRDLVGGKEQRITQRLQKALNLLEPELHQFPYYEISVFCIKAEE</sequence>
<reference evidence="1" key="1">
    <citation type="submission" date="2015-07" db="EMBL/GenBank/DDBJ databases">
        <title>MeaNS - Measles Nucleotide Surveillance Program.</title>
        <authorList>
            <person name="Tran T."/>
            <person name="Druce J."/>
        </authorList>
    </citation>
    <scope>NUCLEOTIDE SEQUENCE</scope>
    <source>
        <strain evidence="1">UCB-OBI-ISO-001</strain>
        <tissue evidence="1">Gonad</tissue>
    </source>
</reference>
<protein>
    <submittedName>
        <fullName evidence="1">Uncharacterized protein</fullName>
    </submittedName>
</protein>
<dbReference type="AlphaFoldDB" id="A0A0L8FMU8"/>
<organism evidence="1">
    <name type="scientific">Octopus bimaculoides</name>
    <name type="common">California two-spotted octopus</name>
    <dbReference type="NCBI Taxonomy" id="37653"/>
    <lineage>
        <taxon>Eukaryota</taxon>
        <taxon>Metazoa</taxon>
        <taxon>Spiralia</taxon>
        <taxon>Lophotrochozoa</taxon>
        <taxon>Mollusca</taxon>
        <taxon>Cephalopoda</taxon>
        <taxon>Coleoidea</taxon>
        <taxon>Octopodiformes</taxon>
        <taxon>Octopoda</taxon>
        <taxon>Incirrata</taxon>
        <taxon>Octopodidae</taxon>
        <taxon>Octopus</taxon>
    </lineage>
</organism>
<name>A0A0L8FMU8_OCTBM</name>
<gene>
    <name evidence="1" type="ORF">OCBIM_22013747mg</name>
</gene>
<evidence type="ECO:0000313" key="1">
    <source>
        <dbReference type="EMBL" id="KOF66014.1"/>
    </source>
</evidence>
<accession>A0A0L8FMU8</accession>
<dbReference type="EMBL" id="KQ428648">
    <property type="protein sequence ID" value="KOF66014.1"/>
    <property type="molecule type" value="Genomic_DNA"/>
</dbReference>
<proteinExistence type="predicted"/>